<reference evidence="1" key="1">
    <citation type="submission" date="2022-09" db="EMBL/GenBank/DDBJ databases">
        <title>Eubacterium sp. LFL-14 isolated from human feces.</title>
        <authorList>
            <person name="Liu F."/>
        </authorList>
    </citation>
    <scope>NUCLEOTIDE SEQUENCE</scope>
    <source>
        <strain evidence="1">LFL-14</strain>
    </source>
</reference>
<sequence>MKRAITCSELTYELTTDLTTDKTDDIMPPNENTKGKYWFYKT</sequence>
<name>A0ABT2M2A9_9FIRM</name>
<gene>
    <name evidence="1" type="ORF">N5B56_10925</name>
</gene>
<dbReference type="RefSeq" id="WP_260978937.1">
    <property type="nucleotide sequence ID" value="NZ_JAODBU010000011.1"/>
</dbReference>
<protein>
    <submittedName>
        <fullName evidence="1">Uncharacterized protein</fullName>
    </submittedName>
</protein>
<comment type="caution">
    <text evidence="1">The sequence shown here is derived from an EMBL/GenBank/DDBJ whole genome shotgun (WGS) entry which is preliminary data.</text>
</comment>
<evidence type="ECO:0000313" key="2">
    <source>
        <dbReference type="Proteomes" id="UP001431199"/>
    </source>
</evidence>
<organism evidence="1 2">
    <name type="scientific">Eubacterium album</name>
    <dbReference type="NCBI Taxonomy" id="2978477"/>
    <lineage>
        <taxon>Bacteria</taxon>
        <taxon>Bacillati</taxon>
        <taxon>Bacillota</taxon>
        <taxon>Clostridia</taxon>
        <taxon>Eubacteriales</taxon>
        <taxon>Eubacteriaceae</taxon>
        <taxon>Eubacterium</taxon>
    </lineage>
</organism>
<accession>A0ABT2M2A9</accession>
<proteinExistence type="predicted"/>
<dbReference type="EMBL" id="JAODBU010000011">
    <property type="protein sequence ID" value="MCT7399590.1"/>
    <property type="molecule type" value="Genomic_DNA"/>
</dbReference>
<evidence type="ECO:0000313" key="1">
    <source>
        <dbReference type="EMBL" id="MCT7399590.1"/>
    </source>
</evidence>
<dbReference type="Proteomes" id="UP001431199">
    <property type="component" value="Unassembled WGS sequence"/>
</dbReference>
<keyword evidence="2" id="KW-1185">Reference proteome</keyword>